<comment type="caution">
    <text evidence="7">The sequence shown here is derived from an EMBL/GenBank/DDBJ whole genome shotgun (WGS) entry which is preliminary data.</text>
</comment>
<protein>
    <recommendedName>
        <fullName evidence="2">Thymocyte nuclear protein 1</fullName>
    </recommendedName>
</protein>
<name>A0AAJ0I1G8_9PEZI</name>
<dbReference type="AlphaFoldDB" id="A0AAJ0I1G8"/>
<dbReference type="EMBL" id="JAULSX010000008">
    <property type="protein sequence ID" value="KAK3486954.1"/>
    <property type="molecule type" value="Genomic_DNA"/>
</dbReference>
<keyword evidence="4" id="KW-0539">Nucleus</keyword>
<feature type="compositionally biased region" description="Low complexity" evidence="5">
    <location>
        <begin position="99"/>
        <end position="114"/>
    </location>
</feature>
<evidence type="ECO:0000256" key="3">
    <source>
        <dbReference type="ARBA" id="ARBA00022553"/>
    </source>
</evidence>
<keyword evidence="8" id="KW-1185">Reference proteome</keyword>
<dbReference type="InterPro" id="IPR047197">
    <property type="entry name" value="THYN1-like_EVE"/>
</dbReference>
<dbReference type="Gene3D" id="3.10.590.10">
    <property type="entry name" value="ph1033 like domains"/>
    <property type="match status" value="1"/>
</dbReference>
<evidence type="ECO:0000313" key="7">
    <source>
        <dbReference type="EMBL" id="KAK3486954.1"/>
    </source>
</evidence>
<dbReference type="CDD" id="cd21133">
    <property type="entry name" value="EVE"/>
    <property type="match status" value="1"/>
</dbReference>
<proteinExistence type="predicted"/>
<keyword evidence="3" id="KW-0597">Phosphoprotein</keyword>
<dbReference type="SUPFAM" id="SSF88697">
    <property type="entry name" value="PUA domain-like"/>
    <property type="match status" value="1"/>
</dbReference>
<dbReference type="PANTHER" id="PTHR14087:SF7">
    <property type="entry name" value="THYMOCYTE NUCLEAR PROTEIN 1"/>
    <property type="match status" value="1"/>
</dbReference>
<dbReference type="InterPro" id="IPR002740">
    <property type="entry name" value="EVE_domain"/>
</dbReference>
<feature type="compositionally biased region" description="Basic and acidic residues" evidence="5">
    <location>
        <begin position="7"/>
        <end position="17"/>
    </location>
</feature>
<evidence type="ECO:0000259" key="6">
    <source>
        <dbReference type="Pfam" id="PF01878"/>
    </source>
</evidence>
<sequence>MPKRKSTHGESESEQSTRRRSSRLSKGVEPTEEVMAPVKEEKPQALSTGKKGGRKPAAVKEEEENEEKKVESQPPTKRSRTAKSTKPTPSPSQPPVAAKPPTTATTTTTTGTPARQYWLLKAEPLPRLENGHDVHFSIDDLAARTSPEPWDGIRNYSARNNLRSMRVGDLAFFYHSNCANPGIVGVMEIVREAEEDWTAVDPKAAYFDPKAKKAKEEGKENPWSLVHVEFREKFERELGLKELREWGKGGGPLEGMELLRLGRLSVSRVGEGEWEFLMDKAGGRTGR</sequence>
<dbReference type="Pfam" id="PF01878">
    <property type="entry name" value="EVE"/>
    <property type="match status" value="1"/>
</dbReference>
<feature type="compositionally biased region" description="Pro residues" evidence="5">
    <location>
        <begin position="88"/>
        <end position="98"/>
    </location>
</feature>
<accession>A0AAJ0I1G8</accession>
<evidence type="ECO:0000313" key="8">
    <source>
        <dbReference type="Proteomes" id="UP001285908"/>
    </source>
</evidence>
<evidence type="ECO:0000256" key="2">
    <source>
        <dbReference type="ARBA" id="ARBA00014654"/>
    </source>
</evidence>
<dbReference type="FunFam" id="3.10.590.10:FF:000003">
    <property type="entry name" value="Thymocyte nuclear protein 1"/>
    <property type="match status" value="1"/>
</dbReference>
<feature type="domain" description="EVE" evidence="6">
    <location>
        <begin position="116"/>
        <end position="279"/>
    </location>
</feature>
<dbReference type="GO" id="GO:0005634">
    <property type="term" value="C:nucleus"/>
    <property type="evidence" value="ECO:0007669"/>
    <property type="project" value="UniProtKB-SubCell"/>
</dbReference>
<evidence type="ECO:0000256" key="4">
    <source>
        <dbReference type="ARBA" id="ARBA00023242"/>
    </source>
</evidence>
<dbReference type="GeneID" id="87876035"/>
<dbReference type="InterPro" id="IPR015947">
    <property type="entry name" value="PUA-like_sf"/>
</dbReference>
<dbReference type="PANTHER" id="PTHR14087">
    <property type="entry name" value="THYMOCYTE NUCLEAR PROTEIN 1"/>
    <property type="match status" value="1"/>
</dbReference>
<comment type="subcellular location">
    <subcellularLocation>
        <location evidence="1">Nucleus</location>
    </subcellularLocation>
</comment>
<reference evidence="7 8" key="1">
    <citation type="journal article" date="2023" name="Mol. Phylogenet. Evol.">
        <title>Genome-scale phylogeny and comparative genomics of the fungal order Sordariales.</title>
        <authorList>
            <person name="Hensen N."/>
            <person name="Bonometti L."/>
            <person name="Westerberg I."/>
            <person name="Brannstrom I.O."/>
            <person name="Guillou S."/>
            <person name="Cros-Aarteil S."/>
            <person name="Calhoun S."/>
            <person name="Haridas S."/>
            <person name="Kuo A."/>
            <person name="Mondo S."/>
            <person name="Pangilinan J."/>
            <person name="Riley R."/>
            <person name="LaButti K."/>
            <person name="Andreopoulos B."/>
            <person name="Lipzen A."/>
            <person name="Chen C."/>
            <person name="Yan M."/>
            <person name="Daum C."/>
            <person name="Ng V."/>
            <person name="Clum A."/>
            <person name="Steindorff A."/>
            <person name="Ohm R.A."/>
            <person name="Martin F."/>
            <person name="Silar P."/>
            <person name="Natvig D.O."/>
            <person name="Lalanne C."/>
            <person name="Gautier V."/>
            <person name="Ament-Velasquez S.L."/>
            <person name="Kruys A."/>
            <person name="Hutchinson M.I."/>
            <person name="Powell A.J."/>
            <person name="Barry K."/>
            <person name="Miller A.N."/>
            <person name="Grigoriev I.V."/>
            <person name="Debuchy R."/>
            <person name="Gladieux P."/>
            <person name="Hiltunen Thoren M."/>
            <person name="Johannesson H."/>
        </authorList>
    </citation>
    <scope>NUCLEOTIDE SEQUENCE [LARGE SCALE GENOMIC DNA]</scope>
    <source>
        <strain evidence="7 8">FGSC 10403</strain>
    </source>
</reference>
<dbReference type="InterPro" id="IPR052181">
    <property type="entry name" value="5hmC_binding"/>
</dbReference>
<evidence type="ECO:0000256" key="5">
    <source>
        <dbReference type="SAM" id="MobiDB-lite"/>
    </source>
</evidence>
<organism evidence="7 8">
    <name type="scientific">Neurospora hispaniola</name>
    <dbReference type="NCBI Taxonomy" id="588809"/>
    <lineage>
        <taxon>Eukaryota</taxon>
        <taxon>Fungi</taxon>
        <taxon>Dikarya</taxon>
        <taxon>Ascomycota</taxon>
        <taxon>Pezizomycotina</taxon>
        <taxon>Sordariomycetes</taxon>
        <taxon>Sordariomycetidae</taxon>
        <taxon>Sordariales</taxon>
        <taxon>Sordariaceae</taxon>
        <taxon>Neurospora</taxon>
    </lineage>
</organism>
<gene>
    <name evidence="7" type="ORF">B0T23DRAFT_399325</name>
</gene>
<dbReference type="RefSeq" id="XP_062689511.1">
    <property type="nucleotide sequence ID" value="XM_062838413.1"/>
</dbReference>
<evidence type="ECO:0000256" key="1">
    <source>
        <dbReference type="ARBA" id="ARBA00004123"/>
    </source>
</evidence>
<dbReference type="Proteomes" id="UP001285908">
    <property type="component" value="Unassembled WGS sequence"/>
</dbReference>
<feature type="region of interest" description="Disordered" evidence="5">
    <location>
        <begin position="1"/>
        <end position="115"/>
    </location>
</feature>